<evidence type="ECO:0000313" key="3">
    <source>
        <dbReference type="EMBL" id="KAK7314036.1"/>
    </source>
</evidence>
<evidence type="ECO:0000313" key="4">
    <source>
        <dbReference type="Proteomes" id="UP001367508"/>
    </source>
</evidence>
<sequence>MGVSETRPIHICQNVNLLTWPREQLSSVSIQAVVKRPLNDQNPWEDTREETSERVPEDKVHPTIQNKRCHKGDDVKAVSSSEAEYDESSSNSKGSDSDNPFDLVMRKLSINSKETISAGGSSDNAYLTPISKVIDDLELLMAKELSEVSSDPAMQFQLHQLLDRLNTNNHHKVKEAIVEFRRKASASFQEFEATVDPLNKLKNFEEQKARIQKDSSAGSTRWNDLRNSIKKASSDIKAKNRRKKELELEIANSTKELQQIESDVKNQEAACLGYLENCRSLDEQARALSKKADDLLAANRGVENEGEAAKVKQNRLKLNWSTHLPSMLNDIKISILSPS</sequence>
<name>A0AAN9KCT1_CANGL</name>
<comment type="caution">
    <text evidence="3">The sequence shown here is derived from an EMBL/GenBank/DDBJ whole genome shotgun (WGS) entry which is preliminary data.</text>
</comment>
<feature type="coiled-coil region" evidence="1">
    <location>
        <begin position="229"/>
        <end position="305"/>
    </location>
</feature>
<evidence type="ECO:0000256" key="2">
    <source>
        <dbReference type="SAM" id="MobiDB-lite"/>
    </source>
</evidence>
<feature type="compositionally biased region" description="Low complexity" evidence="2">
    <location>
        <begin position="88"/>
        <end position="98"/>
    </location>
</feature>
<keyword evidence="1" id="KW-0175">Coiled coil</keyword>
<keyword evidence="4" id="KW-1185">Reference proteome</keyword>
<evidence type="ECO:0000256" key="1">
    <source>
        <dbReference type="SAM" id="Coils"/>
    </source>
</evidence>
<proteinExistence type="predicted"/>
<reference evidence="3 4" key="1">
    <citation type="submission" date="2024-01" db="EMBL/GenBank/DDBJ databases">
        <title>The genomes of 5 underutilized Papilionoideae crops provide insights into root nodulation and disease resistanc.</title>
        <authorList>
            <person name="Jiang F."/>
        </authorList>
    </citation>
    <scope>NUCLEOTIDE SEQUENCE [LARGE SCALE GENOMIC DNA]</scope>
    <source>
        <strain evidence="3">LVBAO_FW01</strain>
        <tissue evidence="3">Leaves</tissue>
    </source>
</reference>
<feature type="compositionally biased region" description="Basic and acidic residues" evidence="2">
    <location>
        <begin position="45"/>
        <end position="61"/>
    </location>
</feature>
<organism evidence="3 4">
    <name type="scientific">Canavalia gladiata</name>
    <name type="common">Sword bean</name>
    <name type="synonym">Dolichos gladiatus</name>
    <dbReference type="NCBI Taxonomy" id="3824"/>
    <lineage>
        <taxon>Eukaryota</taxon>
        <taxon>Viridiplantae</taxon>
        <taxon>Streptophyta</taxon>
        <taxon>Embryophyta</taxon>
        <taxon>Tracheophyta</taxon>
        <taxon>Spermatophyta</taxon>
        <taxon>Magnoliopsida</taxon>
        <taxon>eudicotyledons</taxon>
        <taxon>Gunneridae</taxon>
        <taxon>Pentapetalae</taxon>
        <taxon>rosids</taxon>
        <taxon>fabids</taxon>
        <taxon>Fabales</taxon>
        <taxon>Fabaceae</taxon>
        <taxon>Papilionoideae</taxon>
        <taxon>50 kb inversion clade</taxon>
        <taxon>NPAAA clade</taxon>
        <taxon>indigoferoid/millettioid clade</taxon>
        <taxon>Phaseoleae</taxon>
        <taxon>Canavalia</taxon>
    </lineage>
</organism>
<gene>
    <name evidence="3" type="ORF">VNO77_39244</name>
</gene>
<accession>A0AAN9KCT1</accession>
<dbReference type="EMBL" id="JAYMYQ010000009">
    <property type="protein sequence ID" value="KAK7314036.1"/>
    <property type="molecule type" value="Genomic_DNA"/>
</dbReference>
<protein>
    <submittedName>
        <fullName evidence="3">Uncharacterized protein</fullName>
    </submittedName>
</protein>
<dbReference type="AlphaFoldDB" id="A0AAN9KCT1"/>
<dbReference type="Proteomes" id="UP001367508">
    <property type="component" value="Unassembled WGS sequence"/>
</dbReference>
<feature type="region of interest" description="Disordered" evidence="2">
    <location>
        <begin position="40"/>
        <end position="100"/>
    </location>
</feature>